<protein>
    <submittedName>
        <fullName evidence="3">Uncharacterized protein</fullName>
    </submittedName>
</protein>
<evidence type="ECO:0000256" key="1">
    <source>
        <dbReference type="SAM" id="MobiDB-lite"/>
    </source>
</evidence>
<evidence type="ECO:0000313" key="3">
    <source>
        <dbReference type="EMBL" id="CAB3373026.1"/>
    </source>
</evidence>
<reference evidence="3 4" key="1">
    <citation type="submission" date="2020-04" db="EMBL/GenBank/DDBJ databases">
        <authorList>
            <person name="Alioto T."/>
            <person name="Alioto T."/>
            <person name="Gomez Garrido J."/>
        </authorList>
    </citation>
    <scope>NUCLEOTIDE SEQUENCE [LARGE SCALE GENOMIC DNA]</scope>
</reference>
<gene>
    <name evidence="3" type="ORF">CLODIP_2_CD07730</name>
</gene>
<dbReference type="Proteomes" id="UP000494165">
    <property type="component" value="Unassembled WGS sequence"/>
</dbReference>
<dbReference type="EMBL" id="CADEPI010000080">
    <property type="protein sequence ID" value="CAB3373026.1"/>
    <property type="molecule type" value="Genomic_DNA"/>
</dbReference>
<dbReference type="InterPro" id="IPR031959">
    <property type="entry name" value="DUF4779"/>
</dbReference>
<feature type="signal peptide" evidence="2">
    <location>
        <begin position="1"/>
        <end position="40"/>
    </location>
</feature>
<feature type="region of interest" description="Disordered" evidence="1">
    <location>
        <begin position="171"/>
        <end position="191"/>
    </location>
</feature>
<organism evidence="3 4">
    <name type="scientific">Cloeon dipterum</name>
    <dbReference type="NCBI Taxonomy" id="197152"/>
    <lineage>
        <taxon>Eukaryota</taxon>
        <taxon>Metazoa</taxon>
        <taxon>Ecdysozoa</taxon>
        <taxon>Arthropoda</taxon>
        <taxon>Hexapoda</taxon>
        <taxon>Insecta</taxon>
        <taxon>Pterygota</taxon>
        <taxon>Palaeoptera</taxon>
        <taxon>Ephemeroptera</taxon>
        <taxon>Pisciforma</taxon>
        <taxon>Baetidae</taxon>
        <taxon>Cloeon</taxon>
    </lineage>
</organism>
<feature type="region of interest" description="Disordered" evidence="1">
    <location>
        <begin position="255"/>
        <end position="311"/>
    </location>
</feature>
<feature type="chain" id="PRO_5035851058" evidence="2">
    <location>
        <begin position="41"/>
        <end position="334"/>
    </location>
</feature>
<feature type="compositionally biased region" description="Basic and acidic residues" evidence="1">
    <location>
        <begin position="256"/>
        <end position="279"/>
    </location>
</feature>
<evidence type="ECO:0000313" key="4">
    <source>
        <dbReference type="Proteomes" id="UP000494165"/>
    </source>
</evidence>
<keyword evidence="2" id="KW-0732">Signal</keyword>
<dbReference type="AlphaFoldDB" id="A0A8S1CR08"/>
<evidence type="ECO:0000256" key="2">
    <source>
        <dbReference type="SAM" id="SignalP"/>
    </source>
</evidence>
<comment type="caution">
    <text evidence="3">The sequence shown here is derived from an EMBL/GenBank/DDBJ whole genome shotgun (WGS) entry which is preliminary data.</text>
</comment>
<sequence>MVHGGGYLTSGAARPRSQTMSSLLLVLLQWLLVCVSVAAAAASAPATLPVDFYPVVDDTYAAPPPPAPLPHTGYSSEQSYNDYRDGGARSGGGQFSNNGHNSGYLDEQEEKGSSGREALSIYDRALAAQRRKQHDQGYYGDVSAKRAGLEDGRLYHGGQQFGQQARNREGLGNRGGHKKGHTTTGFTNSYHKDETGKKTEFYDSSNDEGDKFVYKGRDEAYDGRGSDVYQGGHHNNLYRADSRGRQGNFGGGYDLADTKGHNNDYGRQEYYDQNRDYNRKSGQQDAKQLGGYYDNGSRHSSGGNTAGYYGGGGGGGGTLGFHGAAPPPAPYPYY</sequence>
<proteinExistence type="predicted"/>
<accession>A0A8S1CR08</accession>
<keyword evidence="4" id="KW-1185">Reference proteome</keyword>
<name>A0A8S1CR08_9INSE</name>
<feature type="region of interest" description="Disordered" evidence="1">
    <location>
        <begin position="63"/>
        <end position="116"/>
    </location>
</feature>
<dbReference type="OrthoDB" id="8197796at2759"/>
<dbReference type="Pfam" id="PF16009">
    <property type="entry name" value="DUF4779"/>
    <property type="match status" value="1"/>
</dbReference>